<name>A0A9D2WRH1_9FIRM</name>
<evidence type="ECO:0000256" key="1">
    <source>
        <dbReference type="SAM" id="Phobius"/>
    </source>
</evidence>
<keyword evidence="3" id="KW-1185">Reference proteome</keyword>
<dbReference type="AlphaFoldDB" id="A0A9D2WRH1"/>
<accession>A0A9D2WRH1</accession>
<evidence type="ECO:0000313" key="3">
    <source>
        <dbReference type="Proteomes" id="UP000798488"/>
    </source>
</evidence>
<dbReference type="EMBL" id="LSRS01000003">
    <property type="protein sequence ID" value="KAF1085743.1"/>
    <property type="molecule type" value="Genomic_DNA"/>
</dbReference>
<dbReference type="Proteomes" id="UP000798488">
    <property type="component" value="Unassembled WGS sequence"/>
</dbReference>
<keyword evidence="1" id="KW-0812">Transmembrane</keyword>
<reference evidence="2" key="1">
    <citation type="submission" date="2016-02" db="EMBL/GenBank/DDBJ databases">
        <title>Draft Genome Sequence of Sporotomaculum syntrophicum Strain FB, a Syntrophic Benzoate Degrader.</title>
        <authorList>
            <person name="Nobu M.K."/>
            <person name="Narihiro T."/>
            <person name="Qiu Y.-L."/>
            <person name="Ohashi A."/>
            <person name="Liu W.-T."/>
            <person name="Yuji S."/>
        </authorList>
    </citation>
    <scope>NUCLEOTIDE SEQUENCE</scope>
    <source>
        <strain evidence="2">FB</strain>
    </source>
</reference>
<sequence length="60" mass="6207">MPKILAALTAIITITTVVLGLAAYLGVDGAAKYHLIAGLLALVAVLIATHLLYHGKLGRK</sequence>
<keyword evidence="1" id="KW-0472">Membrane</keyword>
<comment type="caution">
    <text evidence="2">The sequence shown here is derived from an EMBL/GenBank/DDBJ whole genome shotgun (WGS) entry which is preliminary data.</text>
</comment>
<keyword evidence="1" id="KW-1133">Transmembrane helix</keyword>
<evidence type="ECO:0000313" key="2">
    <source>
        <dbReference type="EMBL" id="KAF1085743.1"/>
    </source>
</evidence>
<proteinExistence type="predicted"/>
<protein>
    <submittedName>
        <fullName evidence="2">Uncharacterized protein</fullName>
    </submittedName>
</protein>
<organism evidence="2 3">
    <name type="scientific">Sporotomaculum syntrophicum</name>
    <dbReference type="NCBI Taxonomy" id="182264"/>
    <lineage>
        <taxon>Bacteria</taxon>
        <taxon>Bacillati</taxon>
        <taxon>Bacillota</taxon>
        <taxon>Clostridia</taxon>
        <taxon>Eubacteriales</taxon>
        <taxon>Desulfallaceae</taxon>
        <taxon>Sporotomaculum</taxon>
    </lineage>
</organism>
<dbReference type="RefSeq" id="WP_161822172.1">
    <property type="nucleotide sequence ID" value="NZ_LSRS01000003.1"/>
</dbReference>
<gene>
    <name evidence="2" type="ORF">SPSYN_01890</name>
</gene>
<feature type="transmembrane region" description="Helical" evidence="1">
    <location>
        <begin position="7"/>
        <end position="27"/>
    </location>
</feature>
<feature type="transmembrane region" description="Helical" evidence="1">
    <location>
        <begin position="33"/>
        <end position="53"/>
    </location>
</feature>